<dbReference type="InterPro" id="IPR045249">
    <property type="entry name" value="HARBI1-like"/>
</dbReference>
<comment type="similarity">
    <text evidence="3">Belongs to the HARBI1 family.</text>
</comment>
<protein>
    <recommendedName>
        <fullName evidence="8">DDE Tnp4 domain-containing protein</fullName>
    </recommendedName>
</protein>
<evidence type="ECO:0000256" key="5">
    <source>
        <dbReference type="ARBA" id="ARBA00022723"/>
    </source>
</evidence>
<feature type="domain" description="DDE Tnp4" evidence="8">
    <location>
        <begin position="180"/>
        <end position="342"/>
    </location>
</feature>
<dbReference type="GO" id="GO:0005634">
    <property type="term" value="C:nucleus"/>
    <property type="evidence" value="ECO:0007669"/>
    <property type="project" value="UniProtKB-SubCell"/>
</dbReference>
<evidence type="ECO:0000256" key="7">
    <source>
        <dbReference type="ARBA" id="ARBA00023242"/>
    </source>
</evidence>
<evidence type="ECO:0000313" key="10">
    <source>
        <dbReference type="Proteomes" id="UP000479000"/>
    </source>
</evidence>
<evidence type="ECO:0000313" key="9">
    <source>
        <dbReference type="EMBL" id="CAB0006908.1"/>
    </source>
</evidence>
<dbReference type="GO" id="GO:0004518">
    <property type="term" value="F:nuclease activity"/>
    <property type="evidence" value="ECO:0007669"/>
    <property type="project" value="UniProtKB-KW"/>
</dbReference>
<accession>A0A6H5GV24</accession>
<evidence type="ECO:0000256" key="2">
    <source>
        <dbReference type="ARBA" id="ARBA00004123"/>
    </source>
</evidence>
<name>A0A6H5GV24_9HEMI</name>
<dbReference type="GO" id="GO:0046872">
    <property type="term" value="F:metal ion binding"/>
    <property type="evidence" value="ECO:0007669"/>
    <property type="project" value="UniProtKB-KW"/>
</dbReference>
<dbReference type="PANTHER" id="PTHR22930">
    <property type="match status" value="1"/>
</dbReference>
<dbReference type="OrthoDB" id="6571700at2759"/>
<comment type="cofactor">
    <cofactor evidence="1">
        <name>a divalent metal cation</name>
        <dbReference type="ChEBI" id="CHEBI:60240"/>
    </cofactor>
</comment>
<keyword evidence="4" id="KW-0540">Nuclease</keyword>
<evidence type="ECO:0000256" key="6">
    <source>
        <dbReference type="ARBA" id="ARBA00022801"/>
    </source>
</evidence>
<dbReference type="GO" id="GO:0016787">
    <property type="term" value="F:hydrolase activity"/>
    <property type="evidence" value="ECO:0007669"/>
    <property type="project" value="UniProtKB-KW"/>
</dbReference>
<dbReference type="Proteomes" id="UP000479000">
    <property type="component" value="Unassembled WGS sequence"/>
</dbReference>
<keyword evidence="6" id="KW-0378">Hydrolase</keyword>
<dbReference type="InterPro" id="IPR027806">
    <property type="entry name" value="HARBI1_dom"/>
</dbReference>
<dbReference type="PANTHER" id="PTHR22930:SF269">
    <property type="entry name" value="NUCLEASE HARBI1-LIKE PROTEIN"/>
    <property type="match status" value="1"/>
</dbReference>
<keyword evidence="7" id="KW-0539">Nucleus</keyword>
<feature type="non-terminal residue" evidence="9">
    <location>
        <position position="451"/>
    </location>
</feature>
<sequence length="451" mass="51066">MSVKRLKKRAVLALCLLLARRRYRRKTEPRRWWVNPSMAQQAAQNAFGPRFALIRQEPEKFMIHYGMSVASFDALLTAVKPAISKVNTQMRDCVSAEEKLAATLRYLRTGSTCRELQKEFIMGRSTLSIALKAVCLAIYNALKTQYMKEPKREDWLTISEGFEEKTGFPHCVGAIGAKYIRIKTPWGPEKDFFKFKKSFCIALIGVVDHNHQFSFIDVGGNREETEGNLLKATEFGDKIYSYNLDLPLAQPLRSDPNGAALPFIFVNEVFPESGHILRPYSRTSNYQSQASAIFNEKFAKAMEVANETFAILTERWRIFENPFTGSGQLVNVAIKACCALHNYVGKRDGFDLDCLRGPGFLLPDVESKNGRTKKSGDVVRDQFAEYFCSTGWEAQPQQQQQPHQAAQHQQHQQLEAVAQQIEMVDLCHDPQYLSSAMITNPAIASSLMTPR</sequence>
<evidence type="ECO:0000256" key="3">
    <source>
        <dbReference type="ARBA" id="ARBA00006958"/>
    </source>
</evidence>
<keyword evidence="10" id="KW-1185">Reference proteome</keyword>
<dbReference type="AlphaFoldDB" id="A0A6H5GV24"/>
<organism evidence="9 10">
    <name type="scientific">Nesidiocoris tenuis</name>
    <dbReference type="NCBI Taxonomy" id="355587"/>
    <lineage>
        <taxon>Eukaryota</taxon>
        <taxon>Metazoa</taxon>
        <taxon>Ecdysozoa</taxon>
        <taxon>Arthropoda</taxon>
        <taxon>Hexapoda</taxon>
        <taxon>Insecta</taxon>
        <taxon>Pterygota</taxon>
        <taxon>Neoptera</taxon>
        <taxon>Paraneoptera</taxon>
        <taxon>Hemiptera</taxon>
        <taxon>Heteroptera</taxon>
        <taxon>Panheteroptera</taxon>
        <taxon>Cimicomorpha</taxon>
        <taxon>Miridae</taxon>
        <taxon>Dicyphina</taxon>
        <taxon>Nesidiocoris</taxon>
    </lineage>
</organism>
<evidence type="ECO:0000256" key="1">
    <source>
        <dbReference type="ARBA" id="ARBA00001968"/>
    </source>
</evidence>
<proteinExistence type="inferred from homology"/>
<evidence type="ECO:0000259" key="8">
    <source>
        <dbReference type="Pfam" id="PF13359"/>
    </source>
</evidence>
<dbReference type="EMBL" id="CADCXU010018523">
    <property type="protein sequence ID" value="CAB0006908.1"/>
    <property type="molecule type" value="Genomic_DNA"/>
</dbReference>
<reference evidence="9 10" key="1">
    <citation type="submission" date="2020-02" db="EMBL/GenBank/DDBJ databases">
        <authorList>
            <person name="Ferguson B K."/>
        </authorList>
    </citation>
    <scope>NUCLEOTIDE SEQUENCE [LARGE SCALE GENOMIC DNA]</scope>
</reference>
<evidence type="ECO:0000256" key="4">
    <source>
        <dbReference type="ARBA" id="ARBA00022722"/>
    </source>
</evidence>
<gene>
    <name evidence="9" type="ORF">NTEN_LOCUS12342</name>
</gene>
<comment type="subcellular location">
    <subcellularLocation>
        <location evidence="2">Nucleus</location>
    </subcellularLocation>
</comment>
<dbReference type="Pfam" id="PF13359">
    <property type="entry name" value="DDE_Tnp_4"/>
    <property type="match status" value="1"/>
</dbReference>
<keyword evidence="5" id="KW-0479">Metal-binding</keyword>